<dbReference type="EC" id="5.6.2.4" evidence="7"/>
<dbReference type="Pfam" id="PF00270">
    <property type="entry name" value="DEAD"/>
    <property type="match status" value="1"/>
</dbReference>
<dbReference type="InterPro" id="IPR011545">
    <property type="entry name" value="DEAD/DEAH_box_helicase_dom"/>
</dbReference>
<evidence type="ECO:0000259" key="10">
    <source>
        <dbReference type="PROSITE" id="PS51194"/>
    </source>
</evidence>
<comment type="caution">
    <text evidence="11">The sequence shown here is derived from an EMBL/GenBank/DDBJ whole genome shotgun (WGS) entry which is preliminary data.</text>
</comment>
<comment type="similarity">
    <text evidence="1">Belongs to the helicase family. RecQ subfamily.</text>
</comment>
<evidence type="ECO:0000256" key="2">
    <source>
        <dbReference type="ARBA" id="ARBA00022741"/>
    </source>
</evidence>
<dbReference type="NCBIfam" id="TIGR00614">
    <property type="entry name" value="recQ_fam"/>
    <property type="match status" value="1"/>
</dbReference>
<dbReference type="SUPFAM" id="SSF52540">
    <property type="entry name" value="P-loop containing nucleoside triphosphate hydrolases"/>
    <property type="match status" value="1"/>
</dbReference>
<evidence type="ECO:0000256" key="1">
    <source>
        <dbReference type="ARBA" id="ARBA00005446"/>
    </source>
</evidence>
<dbReference type="PANTHER" id="PTHR13710:SF120">
    <property type="entry name" value="BIFUNCTIONAL 3'-5' EXONUCLEASE_ATP-DEPENDENT HELICASE WRN"/>
    <property type="match status" value="1"/>
</dbReference>
<reference evidence="11 12" key="1">
    <citation type="submission" date="2016-07" db="EMBL/GenBank/DDBJ databases">
        <title>Pervasive Adenine N6-methylation of Active Genes in Fungi.</title>
        <authorList>
            <consortium name="DOE Joint Genome Institute"/>
            <person name="Mondo S.J."/>
            <person name="Dannebaum R.O."/>
            <person name="Kuo R.C."/>
            <person name="Labutti K."/>
            <person name="Haridas S."/>
            <person name="Kuo A."/>
            <person name="Salamov A."/>
            <person name="Ahrendt S.R."/>
            <person name="Lipzen A."/>
            <person name="Sullivan W."/>
            <person name="Andreopoulos W.B."/>
            <person name="Clum A."/>
            <person name="Lindquist E."/>
            <person name="Daum C."/>
            <person name="Ramamoorthy G.K."/>
            <person name="Gryganskyi A."/>
            <person name="Culley D."/>
            <person name="Magnuson J.K."/>
            <person name="James T.Y."/>
            <person name="O'Malley M.A."/>
            <person name="Stajich J.E."/>
            <person name="Spatafora J.W."/>
            <person name="Visel A."/>
            <person name="Grigoriev I.V."/>
        </authorList>
    </citation>
    <scope>NUCLEOTIDE SEQUENCE [LARGE SCALE GENOMIC DNA]</scope>
    <source>
        <strain evidence="11 12">68-887.2</strain>
    </source>
</reference>
<dbReference type="OrthoDB" id="2507344at2759"/>
<dbReference type="EMBL" id="MCFC01000053">
    <property type="protein sequence ID" value="ORY25849.1"/>
    <property type="molecule type" value="Genomic_DNA"/>
</dbReference>
<dbReference type="InParanoid" id="A0A1Y2ATF7"/>
<dbReference type="InterPro" id="IPR036388">
    <property type="entry name" value="WH-like_DNA-bd_sf"/>
</dbReference>
<dbReference type="PROSITE" id="PS51194">
    <property type="entry name" value="HELICASE_CTER"/>
    <property type="match status" value="1"/>
</dbReference>
<dbReference type="PANTHER" id="PTHR13710">
    <property type="entry name" value="DNA HELICASE RECQ FAMILY MEMBER"/>
    <property type="match status" value="1"/>
</dbReference>
<dbReference type="SMART" id="SM00487">
    <property type="entry name" value="DEXDc"/>
    <property type="match status" value="1"/>
</dbReference>
<dbReference type="PROSITE" id="PS51192">
    <property type="entry name" value="HELICASE_ATP_BIND_1"/>
    <property type="match status" value="1"/>
</dbReference>
<evidence type="ECO:0000256" key="8">
    <source>
        <dbReference type="SAM" id="MobiDB-lite"/>
    </source>
</evidence>
<name>A0A1Y2ATF7_9TREE</name>
<comment type="catalytic activity">
    <reaction evidence="6">
        <text>Couples ATP hydrolysis with the unwinding of duplex DNA by translocating in the 3'-5' direction.</text>
        <dbReference type="EC" id="5.6.2.4"/>
    </reaction>
</comment>
<evidence type="ECO:0000256" key="7">
    <source>
        <dbReference type="ARBA" id="ARBA00034808"/>
    </source>
</evidence>
<feature type="domain" description="Helicase C-terminal" evidence="10">
    <location>
        <begin position="224"/>
        <end position="371"/>
    </location>
</feature>
<dbReference type="GO" id="GO:0043138">
    <property type="term" value="F:3'-5' DNA helicase activity"/>
    <property type="evidence" value="ECO:0007669"/>
    <property type="project" value="UniProtKB-EC"/>
</dbReference>
<dbReference type="InterPro" id="IPR004589">
    <property type="entry name" value="DNA_helicase_ATP-dep_RecQ"/>
</dbReference>
<feature type="domain" description="Helicase ATP-binding" evidence="9">
    <location>
        <begin position="32"/>
        <end position="200"/>
    </location>
</feature>
<evidence type="ECO:0000256" key="4">
    <source>
        <dbReference type="ARBA" id="ARBA00022806"/>
    </source>
</evidence>
<feature type="region of interest" description="Disordered" evidence="8">
    <location>
        <begin position="661"/>
        <end position="691"/>
    </location>
</feature>
<keyword evidence="12" id="KW-1185">Reference proteome</keyword>
<dbReference type="FunFam" id="3.40.50.300:FF:001389">
    <property type="entry name" value="ATP-dependent DNA helicase RecQ"/>
    <property type="match status" value="1"/>
</dbReference>
<evidence type="ECO:0000256" key="5">
    <source>
        <dbReference type="ARBA" id="ARBA00022840"/>
    </source>
</evidence>
<keyword evidence="5" id="KW-0067">ATP-binding</keyword>
<dbReference type="InterPro" id="IPR027417">
    <property type="entry name" value="P-loop_NTPase"/>
</dbReference>
<accession>A0A1Y2ATF7</accession>
<dbReference type="GO" id="GO:0005694">
    <property type="term" value="C:chromosome"/>
    <property type="evidence" value="ECO:0007669"/>
    <property type="project" value="TreeGrafter"/>
</dbReference>
<dbReference type="GO" id="GO:0016787">
    <property type="term" value="F:hydrolase activity"/>
    <property type="evidence" value="ECO:0007669"/>
    <property type="project" value="UniProtKB-KW"/>
</dbReference>
<dbReference type="GO" id="GO:0009378">
    <property type="term" value="F:four-way junction helicase activity"/>
    <property type="evidence" value="ECO:0007669"/>
    <property type="project" value="TreeGrafter"/>
</dbReference>
<proteinExistence type="inferred from homology"/>
<dbReference type="CDD" id="cd17920">
    <property type="entry name" value="DEXHc_RecQ"/>
    <property type="match status" value="1"/>
</dbReference>
<evidence type="ECO:0000259" key="9">
    <source>
        <dbReference type="PROSITE" id="PS51192"/>
    </source>
</evidence>
<dbReference type="Pfam" id="PF00271">
    <property type="entry name" value="Helicase_C"/>
    <property type="match status" value="1"/>
</dbReference>
<organism evidence="11 12">
    <name type="scientific">Naematelia encephala</name>
    <dbReference type="NCBI Taxonomy" id="71784"/>
    <lineage>
        <taxon>Eukaryota</taxon>
        <taxon>Fungi</taxon>
        <taxon>Dikarya</taxon>
        <taxon>Basidiomycota</taxon>
        <taxon>Agaricomycotina</taxon>
        <taxon>Tremellomycetes</taxon>
        <taxon>Tremellales</taxon>
        <taxon>Naemateliaceae</taxon>
        <taxon>Naematelia</taxon>
    </lineage>
</organism>
<dbReference type="GO" id="GO:0000724">
    <property type="term" value="P:double-strand break repair via homologous recombination"/>
    <property type="evidence" value="ECO:0007669"/>
    <property type="project" value="TreeGrafter"/>
</dbReference>
<evidence type="ECO:0000313" key="12">
    <source>
        <dbReference type="Proteomes" id="UP000193986"/>
    </source>
</evidence>
<dbReference type="GO" id="GO:0005524">
    <property type="term" value="F:ATP binding"/>
    <property type="evidence" value="ECO:0007669"/>
    <property type="project" value="UniProtKB-KW"/>
</dbReference>
<evidence type="ECO:0000313" key="11">
    <source>
        <dbReference type="EMBL" id="ORY25849.1"/>
    </source>
</evidence>
<sequence length="691" mass="77096">MGQPIEMDRARQVLKSTFGYPNFRQSQEPVLDRLLGKNQSALAIFPTGGGKSLCYQIPGVILPGLTIVISPLLSLMKDQVDVLRRKGVKAASLDSSLDPAEAAAVRNGVRSGDLKILYVAPERLNNEGFIKLLDGITISLLAIDEAHCVSEWGPSFRPEYLKVARFSKEINAERILALTATATRAVEEDICRGFDIALEGVFRIPMYRSNLHISTHVASSLQDKLQKLGPMLRRRTGPAIVYVTLQKQAEQVSSELKKRGVEDCRMYHAGMKTEDRKDVQDWFMSSKAGVVCATIAFAMGIDKNDIRQIHHLMMPKSLENWTQEIGRAGRDGKVSECHLFLCPTDVPVLEGFARADACSLMVLRNWLTEVWTTPVDEDGTVAFNLYQQSKEYDIRQGMLNILFALMELDYGLLRATTPFYEIYKITPKDARAWTRAQADNGKAAVAVRKCWRKTGASYELNMVDISSASGVPRYHLAGVINSWEVDNAITAKPSQVRAQFKMLKPDSELPSTPEQISELALKLAKVIQFREEKELERMKRVIDISTGSKCFAFALAEYFGDQAAIPDGKCDHCSYCKTHTSLDFHPIRKPPSRYTIQAILKACGVRDDSHVLARMAFGISSPRLSQLGMQKHPLFGSCDDCDYEMLLNEFEIECSAAQGKNIGSDQSKKTATKRVAQVTNTTSATKKFKRK</sequence>
<dbReference type="GO" id="GO:0005634">
    <property type="term" value="C:nucleus"/>
    <property type="evidence" value="ECO:0007669"/>
    <property type="project" value="TreeGrafter"/>
</dbReference>
<dbReference type="Proteomes" id="UP000193986">
    <property type="component" value="Unassembled WGS sequence"/>
</dbReference>
<dbReference type="InterPro" id="IPR014001">
    <property type="entry name" value="Helicase_ATP-bd"/>
</dbReference>
<keyword evidence="3" id="KW-0378">Hydrolase</keyword>
<dbReference type="Gene3D" id="3.40.50.300">
    <property type="entry name" value="P-loop containing nucleotide triphosphate hydrolases"/>
    <property type="match status" value="2"/>
</dbReference>
<dbReference type="GO" id="GO:0005737">
    <property type="term" value="C:cytoplasm"/>
    <property type="evidence" value="ECO:0007669"/>
    <property type="project" value="TreeGrafter"/>
</dbReference>
<gene>
    <name evidence="11" type="ORF">BCR39DRAFT_543009</name>
</gene>
<dbReference type="GO" id="GO:0003676">
    <property type="term" value="F:nucleic acid binding"/>
    <property type="evidence" value="ECO:0007669"/>
    <property type="project" value="InterPro"/>
</dbReference>
<keyword evidence="4 11" id="KW-0347">Helicase</keyword>
<keyword evidence="2" id="KW-0547">Nucleotide-binding</keyword>
<dbReference type="STRING" id="71784.A0A1Y2ATF7"/>
<dbReference type="Gene3D" id="1.10.10.10">
    <property type="entry name" value="Winged helix-like DNA-binding domain superfamily/Winged helix DNA-binding domain"/>
    <property type="match status" value="1"/>
</dbReference>
<evidence type="ECO:0000256" key="3">
    <source>
        <dbReference type="ARBA" id="ARBA00022801"/>
    </source>
</evidence>
<dbReference type="AlphaFoldDB" id="A0A1Y2ATF7"/>
<dbReference type="SMART" id="SM00490">
    <property type="entry name" value="HELICc"/>
    <property type="match status" value="1"/>
</dbReference>
<dbReference type="InterPro" id="IPR001650">
    <property type="entry name" value="Helicase_C-like"/>
</dbReference>
<protein>
    <recommendedName>
        <fullName evidence="7">DNA 3'-5' helicase</fullName>
        <ecNumber evidence="7">5.6.2.4</ecNumber>
    </recommendedName>
</protein>
<evidence type="ECO:0000256" key="6">
    <source>
        <dbReference type="ARBA" id="ARBA00034617"/>
    </source>
</evidence>